<proteinExistence type="predicted"/>
<dbReference type="EMBL" id="WQLA01000002">
    <property type="protein sequence ID" value="MVN90892.1"/>
    <property type="molecule type" value="Genomic_DNA"/>
</dbReference>
<keyword evidence="2" id="KW-1185">Reference proteome</keyword>
<accession>A0A6I4I733</accession>
<dbReference type="OrthoDB" id="9920841at2"/>
<reference evidence="1 2" key="1">
    <citation type="submission" date="2019-12" db="EMBL/GenBank/DDBJ databases">
        <title>Mucilaginibacter sp. HME9299 genome sequencing and assembly.</title>
        <authorList>
            <person name="Kang H."/>
            <person name="Kim H."/>
            <person name="Joh K."/>
        </authorList>
    </citation>
    <scope>NUCLEOTIDE SEQUENCE [LARGE SCALE GENOMIC DNA]</scope>
    <source>
        <strain evidence="1 2">HME9299</strain>
    </source>
</reference>
<evidence type="ECO:0000313" key="2">
    <source>
        <dbReference type="Proteomes" id="UP000434850"/>
    </source>
</evidence>
<dbReference type="Proteomes" id="UP000434850">
    <property type="component" value="Unassembled WGS sequence"/>
</dbReference>
<sequence length="89" mass="10387">MKALVFFDTVPHDTALAIELDREMEELGWSPLETFSYAFEKEFEADYYEIETQLIANVDAVTFEAEWQDVKYMYMIGVEEPKFGLSKGQ</sequence>
<dbReference type="RefSeq" id="WP_157540658.1">
    <property type="nucleotide sequence ID" value="NZ_WQLA01000002.1"/>
</dbReference>
<protein>
    <submittedName>
        <fullName evidence="1">Uncharacterized protein</fullName>
    </submittedName>
</protein>
<comment type="caution">
    <text evidence="1">The sequence shown here is derived from an EMBL/GenBank/DDBJ whole genome shotgun (WGS) entry which is preliminary data.</text>
</comment>
<evidence type="ECO:0000313" key="1">
    <source>
        <dbReference type="EMBL" id="MVN90892.1"/>
    </source>
</evidence>
<gene>
    <name evidence="1" type="ORF">GO816_07135</name>
</gene>
<organism evidence="1 2">
    <name type="scientific">Mucilaginibacter aquatilis</name>
    <dbReference type="NCBI Taxonomy" id="1517760"/>
    <lineage>
        <taxon>Bacteria</taxon>
        <taxon>Pseudomonadati</taxon>
        <taxon>Bacteroidota</taxon>
        <taxon>Sphingobacteriia</taxon>
        <taxon>Sphingobacteriales</taxon>
        <taxon>Sphingobacteriaceae</taxon>
        <taxon>Mucilaginibacter</taxon>
    </lineage>
</organism>
<dbReference type="AlphaFoldDB" id="A0A6I4I733"/>
<name>A0A6I4I733_9SPHI</name>